<name>A0A3G2E6D3_9BURK</name>
<gene>
    <name evidence="2" type="ORF">D9M09_03620</name>
</gene>
<sequence>MVMAYSKTTMAARICWPAMALLAISCLQSTASAAPVACPVSISQGSLQLADVPQGWTSYVGSPLYLHAAAPMNGPPEQLGELSDFRQKRLKKGWVDTYRLDGKFPEGKWLACRYGGTGQLTLAMRLDDSIDSCTFTYRQGEHVGERNIAILCR</sequence>
<evidence type="ECO:0000313" key="3">
    <source>
        <dbReference type="Proteomes" id="UP000279594"/>
    </source>
</evidence>
<dbReference type="Proteomes" id="UP000279594">
    <property type="component" value="Chromosome"/>
</dbReference>
<evidence type="ECO:0008006" key="4">
    <source>
        <dbReference type="Google" id="ProtNLM"/>
    </source>
</evidence>
<dbReference type="PROSITE" id="PS51257">
    <property type="entry name" value="PROKAR_LIPOPROTEIN"/>
    <property type="match status" value="1"/>
</dbReference>
<proteinExistence type="predicted"/>
<dbReference type="NCBIfam" id="NF042415">
    <property type="entry name" value="STY0301_fam"/>
    <property type="match status" value="1"/>
</dbReference>
<dbReference type="InterPro" id="IPR049973">
    <property type="entry name" value="STY0301-like"/>
</dbReference>
<dbReference type="AlphaFoldDB" id="A0A3G2E6D3"/>
<evidence type="ECO:0000256" key="1">
    <source>
        <dbReference type="SAM" id="SignalP"/>
    </source>
</evidence>
<keyword evidence="1" id="KW-0732">Signal</keyword>
<feature type="chain" id="PRO_5018064744" description="DUF3757 domain-containing protein" evidence="1">
    <location>
        <begin position="34"/>
        <end position="153"/>
    </location>
</feature>
<accession>A0A3G2E6D3</accession>
<organism evidence="2 3">
    <name type="scientific">Janthinobacterium agaricidamnosum</name>
    <dbReference type="NCBI Taxonomy" id="55508"/>
    <lineage>
        <taxon>Bacteria</taxon>
        <taxon>Pseudomonadati</taxon>
        <taxon>Pseudomonadota</taxon>
        <taxon>Betaproteobacteria</taxon>
        <taxon>Burkholderiales</taxon>
        <taxon>Oxalobacteraceae</taxon>
        <taxon>Janthinobacterium</taxon>
    </lineage>
</organism>
<reference evidence="2 3" key="1">
    <citation type="submission" date="2018-10" db="EMBL/GenBank/DDBJ databases">
        <title>Effects of UV and annual dynamics of microbial communities in freshwater RAS systems.</title>
        <authorList>
            <person name="Bekkelund A.K."/>
            <person name="Hansen B.R."/>
            <person name="Stokken H."/>
            <person name="Eriksen B.F."/>
            <person name="Kashulin N.A."/>
        </authorList>
    </citation>
    <scope>NUCLEOTIDE SEQUENCE [LARGE SCALE GENOMIC DNA]</scope>
    <source>
        <strain evidence="2 3">BHSEK</strain>
    </source>
</reference>
<evidence type="ECO:0000313" key="2">
    <source>
        <dbReference type="EMBL" id="AYM74986.1"/>
    </source>
</evidence>
<feature type="signal peptide" evidence="1">
    <location>
        <begin position="1"/>
        <end position="33"/>
    </location>
</feature>
<keyword evidence="3" id="KW-1185">Reference proteome</keyword>
<protein>
    <recommendedName>
        <fullName evidence="4">DUF3757 domain-containing protein</fullName>
    </recommendedName>
</protein>
<dbReference type="EMBL" id="CP033019">
    <property type="protein sequence ID" value="AYM74986.1"/>
    <property type="molecule type" value="Genomic_DNA"/>
</dbReference>